<dbReference type="AlphaFoldDB" id="A0A0N4YSL4"/>
<feature type="compositionally biased region" description="Basic and acidic residues" evidence="1">
    <location>
        <begin position="85"/>
        <end position="99"/>
    </location>
</feature>
<dbReference type="WBParaSite" id="NBR_0002023601-mRNA-1">
    <property type="protein sequence ID" value="NBR_0002023601-mRNA-1"/>
    <property type="gene ID" value="NBR_0002023601"/>
</dbReference>
<organism evidence="2">
    <name type="scientific">Nippostrongylus brasiliensis</name>
    <name type="common">Rat hookworm</name>
    <dbReference type="NCBI Taxonomy" id="27835"/>
    <lineage>
        <taxon>Eukaryota</taxon>
        <taxon>Metazoa</taxon>
        <taxon>Ecdysozoa</taxon>
        <taxon>Nematoda</taxon>
        <taxon>Chromadorea</taxon>
        <taxon>Rhabditida</taxon>
        <taxon>Rhabditina</taxon>
        <taxon>Rhabditomorpha</taxon>
        <taxon>Strongyloidea</taxon>
        <taxon>Heligmosomidae</taxon>
        <taxon>Nippostrongylus</taxon>
    </lineage>
</organism>
<evidence type="ECO:0000256" key="1">
    <source>
        <dbReference type="SAM" id="MobiDB-lite"/>
    </source>
</evidence>
<proteinExistence type="predicted"/>
<accession>A0A0N4YSL4</accession>
<name>A0A0N4YSL4_NIPBR</name>
<feature type="compositionally biased region" description="Basic residues" evidence="1">
    <location>
        <begin position="100"/>
        <end position="110"/>
    </location>
</feature>
<reference evidence="2" key="1">
    <citation type="submission" date="2017-02" db="UniProtKB">
        <authorList>
            <consortium name="WormBaseParasite"/>
        </authorList>
    </citation>
    <scope>IDENTIFICATION</scope>
</reference>
<evidence type="ECO:0000313" key="2">
    <source>
        <dbReference type="WBParaSite" id="NBR_0002023601-mRNA-1"/>
    </source>
</evidence>
<feature type="region of interest" description="Disordered" evidence="1">
    <location>
        <begin position="76"/>
        <end position="110"/>
    </location>
</feature>
<protein>
    <submittedName>
        <fullName evidence="2">BTB/POZ domain-containing protein</fullName>
    </submittedName>
</protein>
<sequence>LEFHVKILQYCKDLLHRGCNESGELDEFSEETLQVREEEKSAAKRKQQLLLREVTPCPGEDDKATKLKGWKRCTSLRARKKKERKGKETKSEKMEEKKTVNKKKWREMSF</sequence>